<organism evidence="1">
    <name type="scientific">Rhizophora mucronata</name>
    <name type="common">Asiatic mangrove</name>
    <dbReference type="NCBI Taxonomy" id="61149"/>
    <lineage>
        <taxon>Eukaryota</taxon>
        <taxon>Viridiplantae</taxon>
        <taxon>Streptophyta</taxon>
        <taxon>Embryophyta</taxon>
        <taxon>Tracheophyta</taxon>
        <taxon>Spermatophyta</taxon>
        <taxon>Magnoliopsida</taxon>
        <taxon>eudicotyledons</taxon>
        <taxon>Gunneridae</taxon>
        <taxon>Pentapetalae</taxon>
        <taxon>rosids</taxon>
        <taxon>fabids</taxon>
        <taxon>Malpighiales</taxon>
        <taxon>Rhizophoraceae</taxon>
        <taxon>Rhizophora</taxon>
    </lineage>
</organism>
<protein>
    <submittedName>
        <fullName evidence="1">Uncharacterized protein</fullName>
    </submittedName>
</protein>
<dbReference type="AlphaFoldDB" id="A0A2P2N2S5"/>
<dbReference type="EMBL" id="GGEC01056309">
    <property type="protein sequence ID" value="MBX36793.1"/>
    <property type="molecule type" value="Transcribed_RNA"/>
</dbReference>
<sequence>MAPYYLDCERCFSVRHISMVKMKFSIRIITLAVMVSCIN</sequence>
<reference evidence="1" key="1">
    <citation type="submission" date="2018-02" db="EMBL/GenBank/DDBJ databases">
        <title>Rhizophora mucronata_Transcriptome.</title>
        <authorList>
            <person name="Meera S.P."/>
            <person name="Sreeshan A."/>
            <person name="Augustine A."/>
        </authorList>
    </citation>
    <scope>NUCLEOTIDE SEQUENCE</scope>
    <source>
        <tissue evidence="1">Leaf</tissue>
    </source>
</reference>
<accession>A0A2P2N2S5</accession>
<proteinExistence type="predicted"/>
<name>A0A2P2N2S5_RHIMU</name>
<evidence type="ECO:0000313" key="1">
    <source>
        <dbReference type="EMBL" id="MBX36793.1"/>
    </source>
</evidence>